<evidence type="ECO:0000313" key="1">
    <source>
        <dbReference type="EMBL" id="MPM52452.1"/>
    </source>
</evidence>
<sequence length="69" mass="7175">MGSLGQPDDGGFNPALIGIGVGRLGDVVGQEKQRRRFKIKGGAKHQLIGFIRVEAVANVIKFTVGGEGG</sequence>
<dbReference type="AlphaFoldDB" id="A0A645AGW4"/>
<name>A0A645AGW4_9ZZZZ</name>
<dbReference type="EMBL" id="VSSQ01013869">
    <property type="protein sequence ID" value="MPM52452.1"/>
    <property type="molecule type" value="Genomic_DNA"/>
</dbReference>
<proteinExistence type="predicted"/>
<accession>A0A645AGW4</accession>
<reference evidence="1" key="1">
    <citation type="submission" date="2019-08" db="EMBL/GenBank/DDBJ databases">
        <authorList>
            <person name="Kucharzyk K."/>
            <person name="Murdoch R.W."/>
            <person name="Higgins S."/>
            <person name="Loffler F."/>
        </authorList>
    </citation>
    <scope>NUCLEOTIDE SEQUENCE</scope>
</reference>
<gene>
    <name evidence="1" type="ORF">SDC9_99211</name>
</gene>
<organism evidence="1">
    <name type="scientific">bioreactor metagenome</name>
    <dbReference type="NCBI Taxonomy" id="1076179"/>
    <lineage>
        <taxon>unclassified sequences</taxon>
        <taxon>metagenomes</taxon>
        <taxon>ecological metagenomes</taxon>
    </lineage>
</organism>
<protein>
    <submittedName>
        <fullName evidence="1">Uncharacterized protein</fullName>
    </submittedName>
</protein>
<comment type="caution">
    <text evidence="1">The sequence shown here is derived from an EMBL/GenBank/DDBJ whole genome shotgun (WGS) entry which is preliminary data.</text>
</comment>